<accession>A0A432WBC3</accession>
<gene>
    <name evidence="1" type="ORF">CWE11_10865</name>
</gene>
<dbReference type="OrthoDB" id="3078668at2"/>
<dbReference type="InterPro" id="IPR006498">
    <property type="entry name" value="Tail_tube"/>
</dbReference>
<sequence>MALPRKLKYMNLFFNGDNWVGQAEQFTPASLSRKMEAYRGGGMPGTAKTDMGFDDDALDTSCILGGYEADILRNSASATHDAVMLRFAGSFQQDDTGEVTAVEIVQRGRIQEIDRGDYKTGEESNTTVNFVNTYYKEVVNGETVVEIDTVAMVHIVNGVDMLEEHRRAIGL</sequence>
<evidence type="ECO:0000313" key="2">
    <source>
        <dbReference type="Proteomes" id="UP000288405"/>
    </source>
</evidence>
<proteinExistence type="predicted"/>
<dbReference type="NCBIfam" id="TIGR01611">
    <property type="entry name" value="tail_tube"/>
    <property type="match status" value="1"/>
</dbReference>
<dbReference type="EMBL" id="PIPM01000016">
    <property type="protein sequence ID" value="RUO28202.1"/>
    <property type="molecule type" value="Genomic_DNA"/>
</dbReference>
<organism evidence="1 2">
    <name type="scientific">Aliidiomarina sanyensis</name>
    <dbReference type="NCBI Taxonomy" id="1249555"/>
    <lineage>
        <taxon>Bacteria</taxon>
        <taxon>Pseudomonadati</taxon>
        <taxon>Pseudomonadota</taxon>
        <taxon>Gammaproteobacteria</taxon>
        <taxon>Alteromonadales</taxon>
        <taxon>Idiomarinaceae</taxon>
        <taxon>Aliidiomarina</taxon>
    </lineage>
</organism>
<dbReference type="Proteomes" id="UP000288405">
    <property type="component" value="Unassembled WGS sequence"/>
</dbReference>
<name>A0A432WBC3_9GAMM</name>
<keyword evidence="2" id="KW-1185">Reference proteome</keyword>
<dbReference type="AlphaFoldDB" id="A0A432WBC3"/>
<reference evidence="1 2" key="1">
    <citation type="journal article" date="2011" name="Front. Microbiol.">
        <title>Genomic signatures of strain selection and enhancement in Bacillus atrophaeus var. globigii, a historical biowarfare simulant.</title>
        <authorList>
            <person name="Gibbons H.S."/>
            <person name="Broomall S.M."/>
            <person name="McNew L.A."/>
            <person name="Daligault H."/>
            <person name="Chapman C."/>
            <person name="Bruce D."/>
            <person name="Karavis M."/>
            <person name="Krepps M."/>
            <person name="McGregor P.A."/>
            <person name="Hong C."/>
            <person name="Park K.H."/>
            <person name="Akmal A."/>
            <person name="Feldman A."/>
            <person name="Lin J.S."/>
            <person name="Chang W.E."/>
            <person name="Higgs B.W."/>
            <person name="Demirev P."/>
            <person name="Lindquist J."/>
            <person name="Liem A."/>
            <person name="Fochler E."/>
            <person name="Read T.D."/>
            <person name="Tapia R."/>
            <person name="Johnson S."/>
            <person name="Bishop-Lilly K.A."/>
            <person name="Detter C."/>
            <person name="Han C."/>
            <person name="Sozhamannan S."/>
            <person name="Rosenzweig C.N."/>
            <person name="Skowronski E.W."/>
        </authorList>
    </citation>
    <scope>NUCLEOTIDE SEQUENCE [LARGE SCALE GENOMIC DNA]</scope>
    <source>
        <strain evidence="1 2">GYP-17</strain>
    </source>
</reference>
<evidence type="ECO:0000313" key="1">
    <source>
        <dbReference type="EMBL" id="RUO28202.1"/>
    </source>
</evidence>
<dbReference type="Pfam" id="PF04985">
    <property type="entry name" value="Phage_tube"/>
    <property type="match status" value="1"/>
</dbReference>
<dbReference type="RefSeq" id="WP_126777652.1">
    <property type="nucleotide sequence ID" value="NZ_PIPM01000016.1"/>
</dbReference>
<protein>
    <submittedName>
        <fullName evidence="1">Phage major tail tube protein</fullName>
    </submittedName>
</protein>
<comment type="caution">
    <text evidence="1">The sequence shown here is derived from an EMBL/GenBank/DDBJ whole genome shotgun (WGS) entry which is preliminary data.</text>
</comment>